<gene>
    <name evidence="1" type="ORF">ACEZDG_27355</name>
</gene>
<proteinExistence type="predicted"/>
<reference evidence="1 2" key="1">
    <citation type="submission" date="2024-09" db="EMBL/GenBank/DDBJ databases">
        <authorList>
            <person name="Lee S.D."/>
        </authorList>
    </citation>
    <scope>NUCLEOTIDE SEQUENCE [LARGE SCALE GENOMIC DNA]</scope>
    <source>
        <strain evidence="1 2">N1-1</strain>
    </source>
</reference>
<comment type="caution">
    <text evidence="1">The sequence shown here is derived from an EMBL/GenBank/DDBJ whole genome shotgun (WGS) entry which is preliminary data.</text>
</comment>
<dbReference type="PANTHER" id="PTHR43540:SF7">
    <property type="entry name" value="ISOCHORISMATASE FAMILY PROTEIN YECD"/>
    <property type="match status" value="1"/>
</dbReference>
<keyword evidence="2" id="KW-1185">Reference proteome</keyword>
<dbReference type="InterPro" id="IPR036380">
    <property type="entry name" value="Isochorismatase-like_sf"/>
</dbReference>
<protein>
    <submittedName>
        <fullName evidence="1">Cysteine hydrolase family protein</fullName>
    </submittedName>
</protein>
<name>A0ABV6VH03_9ACTN</name>
<evidence type="ECO:0000313" key="2">
    <source>
        <dbReference type="Proteomes" id="UP001592582"/>
    </source>
</evidence>
<dbReference type="InterPro" id="IPR000868">
    <property type="entry name" value="Isochorismatase-like_dom"/>
</dbReference>
<keyword evidence="1" id="KW-0378">Hydrolase</keyword>
<dbReference type="CDD" id="cd00431">
    <property type="entry name" value="cysteine_hydrolases"/>
    <property type="match status" value="1"/>
</dbReference>
<accession>A0ABV6VH03</accession>
<dbReference type="SUPFAM" id="SSF52499">
    <property type="entry name" value="Isochorismatase-like hydrolases"/>
    <property type="match status" value="1"/>
</dbReference>
<dbReference type="Pfam" id="PF00857">
    <property type="entry name" value="Isochorismatase"/>
    <property type="match status" value="1"/>
</dbReference>
<dbReference type="EMBL" id="JBHEZX010000014">
    <property type="protein sequence ID" value="MFC1412988.1"/>
    <property type="molecule type" value="Genomic_DNA"/>
</dbReference>
<dbReference type="InterPro" id="IPR050272">
    <property type="entry name" value="Isochorismatase-like_hydrls"/>
</dbReference>
<dbReference type="GO" id="GO:0016787">
    <property type="term" value="F:hydrolase activity"/>
    <property type="evidence" value="ECO:0007669"/>
    <property type="project" value="UniProtKB-KW"/>
</dbReference>
<dbReference type="Gene3D" id="3.40.50.850">
    <property type="entry name" value="Isochorismatase-like"/>
    <property type="match status" value="1"/>
</dbReference>
<organism evidence="1 2">
    <name type="scientific">Streptacidiphilus alkalitolerans</name>
    <dbReference type="NCBI Taxonomy" id="3342712"/>
    <lineage>
        <taxon>Bacteria</taxon>
        <taxon>Bacillati</taxon>
        <taxon>Actinomycetota</taxon>
        <taxon>Actinomycetes</taxon>
        <taxon>Kitasatosporales</taxon>
        <taxon>Streptomycetaceae</taxon>
        <taxon>Streptacidiphilus</taxon>
    </lineage>
</organism>
<sequence>MTTPATPTLPAIDPKRTALLAMDFQNGILAVVPDPDALVERVRGAIADVRAAGGTIGYVRVAFTEDDWAAVPETNKTFSAVAAAKWMHHEDEATQIDGRIAPEDGDIVVRKIRIGAVSTTDLHQQLRDRGIDTLILSGISTGGVVLSTLIDTADRDYRVYVLTDGVADPRPEVHQVLVNEVFPSRAHLIDTIGLRELLTSPQG</sequence>
<dbReference type="PANTHER" id="PTHR43540">
    <property type="entry name" value="PEROXYUREIDOACRYLATE/UREIDOACRYLATE AMIDOHYDROLASE-RELATED"/>
    <property type="match status" value="1"/>
</dbReference>
<evidence type="ECO:0000313" key="1">
    <source>
        <dbReference type="EMBL" id="MFC1412988.1"/>
    </source>
</evidence>
<dbReference type="Proteomes" id="UP001592582">
    <property type="component" value="Unassembled WGS sequence"/>
</dbReference>